<feature type="compositionally biased region" description="Basic residues" evidence="5">
    <location>
        <begin position="1"/>
        <end position="10"/>
    </location>
</feature>
<feature type="compositionally biased region" description="Polar residues" evidence="5">
    <location>
        <begin position="58"/>
        <end position="68"/>
    </location>
</feature>
<dbReference type="Gene3D" id="3.40.630.30">
    <property type="match status" value="1"/>
</dbReference>
<dbReference type="PANTHER" id="PTHR15298">
    <property type="entry name" value="L-COA N-ACYLTRANSFERASE-RELATED"/>
    <property type="match status" value="1"/>
</dbReference>
<feature type="compositionally biased region" description="Low complexity" evidence="5">
    <location>
        <begin position="11"/>
        <end position="23"/>
    </location>
</feature>
<dbReference type="GO" id="GO:0047961">
    <property type="term" value="F:glycine N-acyltransferase activity"/>
    <property type="evidence" value="ECO:0007669"/>
    <property type="project" value="InterPro"/>
</dbReference>
<dbReference type="InterPro" id="IPR025212">
    <property type="entry name" value="CAD_CENP-Q"/>
</dbReference>
<dbReference type="Pfam" id="PF06021">
    <property type="entry name" value="Gly_acyl_tr_N"/>
    <property type="match status" value="1"/>
</dbReference>
<keyword evidence="9" id="KW-1185">Reference proteome</keyword>
<evidence type="ECO:0000256" key="5">
    <source>
        <dbReference type="SAM" id="MobiDB-lite"/>
    </source>
</evidence>
<sequence length="558" mass="62468">MKRRPGKRAARAAPGPSGRPGPSGARGGAGGRRPKRTPEGKQGVQAVQKKQRQQRAQSSEAETTSLSSKVVKVTAGQRAKWQPLSKNTREQLESMMHWLITSLQYETTQNNNEAEKHLNCLRKRLVKHFETLKVPVEKVSSLKNVHKMLAEEKEKSVSLEEGLAKLQEEINKVSSTADLHEGNIQHLQNKIHKLKCQLATEKATANELIQTNGSGDLGLPDVAQYRLTAPILQDELLKVRNQEGLLNDINTIQESEEMKTLFAFLEQYVEMGYLTRNRAAISNVLWAMRIVPDSFQVYGAVLNINRGNPFRKEVVVDSWPEFKAVITRRQRTAESDDLDHFTNAYAVFYKDQQAYQALLENPETVNWEQVFQIQGLQDGLYDASQAVASSKLVDVKQSCFQMVIHPDPDTLPEVKLPLVPPPKLASLDVSHASLLNSTWSRGGSEQCRKYLANLISCFPSTCVLDEGGCPIAWGLTDQFATMIHGYTLPEHRRKGYNRLIATVLAKKLHSQGFPAQGNVLEDNVPSVTLLKSMNAQFLPCQFVRLIHTPFGFVNTSRL</sequence>
<gene>
    <name evidence="8" type="ORF">PODLI_1B023248</name>
</gene>
<dbReference type="Pfam" id="PF08444">
    <property type="entry name" value="Gly_acyl_tr_C"/>
    <property type="match status" value="1"/>
</dbReference>
<dbReference type="EC" id="2.3.1.-" evidence="3"/>
<organism evidence="8 9">
    <name type="scientific">Podarcis lilfordi</name>
    <name type="common">Lilford's wall lizard</name>
    <dbReference type="NCBI Taxonomy" id="74358"/>
    <lineage>
        <taxon>Eukaryota</taxon>
        <taxon>Metazoa</taxon>
        <taxon>Chordata</taxon>
        <taxon>Craniata</taxon>
        <taxon>Vertebrata</taxon>
        <taxon>Euteleostomi</taxon>
        <taxon>Lepidosauria</taxon>
        <taxon>Squamata</taxon>
        <taxon>Bifurcata</taxon>
        <taxon>Unidentata</taxon>
        <taxon>Episquamata</taxon>
        <taxon>Laterata</taxon>
        <taxon>Lacertibaenia</taxon>
        <taxon>Lacertidae</taxon>
        <taxon>Podarcis</taxon>
    </lineage>
</organism>
<feature type="domain" description="Glycine N-acyltransferase C-terminal" evidence="7">
    <location>
        <begin position="462"/>
        <end position="543"/>
    </location>
</feature>
<evidence type="ECO:0000256" key="4">
    <source>
        <dbReference type="SAM" id="Coils"/>
    </source>
</evidence>
<comment type="similarity">
    <text evidence="3">Belongs to the glycine N-acyltransferase family.</text>
</comment>
<feature type="region of interest" description="Disordered" evidence="5">
    <location>
        <begin position="1"/>
        <end position="82"/>
    </location>
</feature>
<keyword evidence="4" id="KW-0175">Coiled coil</keyword>
<name>A0AA35P1S0_9SAUR</name>
<dbReference type="Proteomes" id="UP001178461">
    <property type="component" value="Chromosome 3"/>
</dbReference>
<dbReference type="InterPro" id="IPR015938">
    <property type="entry name" value="Glycine_N-acyltransferase_N"/>
</dbReference>
<keyword evidence="2 3" id="KW-0012">Acyltransferase</keyword>
<evidence type="ECO:0000313" key="9">
    <source>
        <dbReference type="Proteomes" id="UP001178461"/>
    </source>
</evidence>
<dbReference type="InterPro" id="IPR010313">
    <property type="entry name" value="Glycine_N-acyltransferase"/>
</dbReference>
<feature type="coiled-coil region" evidence="4">
    <location>
        <begin position="149"/>
        <end position="204"/>
    </location>
</feature>
<dbReference type="AlphaFoldDB" id="A0AA35P1S0"/>
<evidence type="ECO:0000256" key="1">
    <source>
        <dbReference type="ARBA" id="ARBA00022679"/>
    </source>
</evidence>
<evidence type="ECO:0000256" key="2">
    <source>
        <dbReference type="ARBA" id="ARBA00023315"/>
    </source>
</evidence>
<dbReference type="EMBL" id="OX395128">
    <property type="protein sequence ID" value="CAI5769148.1"/>
    <property type="molecule type" value="Genomic_DNA"/>
</dbReference>
<dbReference type="SUPFAM" id="SSF55729">
    <property type="entry name" value="Acyl-CoA N-acyltransferases (Nat)"/>
    <property type="match status" value="1"/>
</dbReference>
<dbReference type="GO" id="GO:0005739">
    <property type="term" value="C:mitochondrion"/>
    <property type="evidence" value="ECO:0007669"/>
    <property type="project" value="InterPro"/>
</dbReference>
<reference evidence="8" key="1">
    <citation type="submission" date="2022-12" db="EMBL/GenBank/DDBJ databases">
        <authorList>
            <person name="Alioto T."/>
            <person name="Alioto T."/>
            <person name="Gomez Garrido J."/>
        </authorList>
    </citation>
    <scope>NUCLEOTIDE SEQUENCE</scope>
</reference>
<evidence type="ECO:0000259" key="6">
    <source>
        <dbReference type="Pfam" id="PF06021"/>
    </source>
</evidence>
<dbReference type="InterPro" id="IPR013652">
    <property type="entry name" value="Glycine_N-acyltransferase_C"/>
</dbReference>
<evidence type="ECO:0000313" key="8">
    <source>
        <dbReference type="EMBL" id="CAI5769148.1"/>
    </source>
</evidence>
<dbReference type="PANTHER" id="PTHR15298:SF6">
    <property type="entry name" value="GLYCINE N-ACYLTRANSFERASE-LIKE PROTEIN 3"/>
    <property type="match status" value="1"/>
</dbReference>
<proteinExistence type="inferred from homology"/>
<dbReference type="Pfam" id="PF13094">
    <property type="entry name" value="CENP-Q"/>
    <property type="match status" value="1"/>
</dbReference>
<evidence type="ECO:0000259" key="7">
    <source>
        <dbReference type="Pfam" id="PF08444"/>
    </source>
</evidence>
<feature type="domain" description="Glycine N-acyltransferase N-terminal" evidence="6">
    <location>
        <begin position="290"/>
        <end position="459"/>
    </location>
</feature>
<protein>
    <recommendedName>
        <fullName evidence="3">Glycine N-acyltransferase-like protein</fullName>
        <ecNumber evidence="3">2.3.1.-</ecNumber>
    </recommendedName>
</protein>
<dbReference type="InterPro" id="IPR016181">
    <property type="entry name" value="Acyl_CoA_acyltransferase"/>
</dbReference>
<evidence type="ECO:0000256" key="3">
    <source>
        <dbReference type="RuleBase" id="RU368002"/>
    </source>
</evidence>
<accession>A0AA35P1S0</accession>
<keyword evidence="1 3" id="KW-0808">Transferase</keyword>